<proteinExistence type="inferred from homology"/>
<protein>
    <recommendedName>
        <fullName evidence="10">Sulfatase N-terminal domain-containing protein</fullName>
    </recommendedName>
</protein>
<comment type="PTM">
    <text evidence="3">The conversion to 3-oxoalanine (also known as C-formylglycine, FGly), of a serine or cysteine residue in prokaryotes and of a cysteine residue in eukaryotes, is critical for catalytic activity.</text>
</comment>
<dbReference type="Proteomes" id="UP000003089">
    <property type="component" value="Unassembled WGS sequence"/>
</dbReference>
<feature type="modified residue" description="3-oxoalanine (Ser)" evidence="3">
    <location>
        <position position="77"/>
    </location>
</feature>
<dbReference type="Pfam" id="PF25841">
    <property type="entry name" value="Ulvan_lyase_C"/>
    <property type="match status" value="1"/>
</dbReference>
<keyword evidence="2" id="KW-0378">Hydrolase</keyword>
<evidence type="ECO:0000313" key="9">
    <source>
        <dbReference type="Proteomes" id="UP000003089"/>
    </source>
</evidence>
<dbReference type="SUPFAM" id="SSF53649">
    <property type="entry name" value="Alkaline phosphatase-like"/>
    <property type="match status" value="1"/>
</dbReference>
<reference evidence="8 9" key="1">
    <citation type="submission" date="2012-02" db="EMBL/GenBank/DDBJ databases">
        <title>The Genome Sequence of Bacteroides nordii CL02T12C05.</title>
        <authorList>
            <consortium name="The Broad Institute Genome Sequencing Platform"/>
            <person name="Earl A."/>
            <person name="Ward D."/>
            <person name="Feldgarden M."/>
            <person name="Gevers D."/>
            <person name="Zitomersky N.L."/>
            <person name="Coyne M.J."/>
            <person name="Comstock L.E."/>
            <person name="Young S.K."/>
            <person name="Zeng Q."/>
            <person name="Gargeya S."/>
            <person name="Fitzgerald M."/>
            <person name="Haas B."/>
            <person name="Abouelleil A."/>
            <person name="Alvarado L."/>
            <person name="Arachchi H.M."/>
            <person name="Berlin A."/>
            <person name="Chapman S.B."/>
            <person name="Gearin G."/>
            <person name="Goldberg J."/>
            <person name="Griggs A."/>
            <person name="Gujja S."/>
            <person name="Hansen M."/>
            <person name="Heiman D."/>
            <person name="Howarth C."/>
            <person name="Larimer J."/>
            <person name="Lui A."/>
            <person name="MacDonald P.J.P."/>
            <person name="McCowen C."/>
            <person name="Montmayeur A."/>
            <person name="Murphy C."/>
            <person name="Neiman D."/>
            <person name="Pearson M."/>
            <person name="Priest M."/>
            <person name="Roberts A."/>
            <person name="Saif S."/>
            <person name="Shea T."/>
            <person name="Sisk P."/>
            <person name="Stolte C."/>
            <person name="Sykes S."/>
            <person name="Wortman J."/>
            <person name="Nusbaum C."/>
            <person name="Birren B."/>
        </authorList>
    </citation>
    <scope>NUCLEOTIDE SEQUENCE [LARGE SCALE GENOMIC DNA]</scope>
    <source>
        <strain evidence="8 9">CL02T12C05</strain>
    </source>
</reference>
<dbReference type="RefSeq" id="WP_007483441.1">
    <property type="nucleotide sequence ID" value="NZ_JH724314.1"/>
</dbReference>
<dbReference type="STRING" id="997884.HMPREF1068_00551"/>
<comment type="similarity">
    <text evidence="1">Belongs to the sulfatase family.</text>
</comment>
<dbReference type="InterPro" id="IPR008930">
    <property type="entry name" value="Terpenoid_cyclase/PrenylTrfase"/>
</dbReference>
<dbReference type="InterPro" id="IPR052701">
    <property type="entry name" value="GAG_Ulvan_Degrading_Sulfatases"/>
</dbReference>
<dbReference type="PROSITE" id="PS00523">
    <property type="entry name" value="SULFATASE_1"/>
    <property type="match status" value="1"/>
</dbReference>
<dbReference type="InterPro" id="IPR059177">
    <property type="entry name" value="GH29D-like_dom"/>
</dbReference>
<dbReference type="InterPro" id="IPR000917">
    <property type="entry name" value="Sulfatase_N"/>
</dbReference>
<feature type="domain" description="Sulfatase N-terminal" evidence="4">
    <location>
        <begin position="30"/>
        <end position="305"/>
    </location>
</feature>
<gene>
    <name evidence="8" type="ORF">HMPREF1068_00551</name>
</gene>
<evidence type="ECO:0000259" key="4">
    <source>
        <dbReference type="Pfam" id="PF00884"/>
    </source>
</evidence>
<dbReference type="Pfam" id="PF00884">
    <property type="entry name" value="Sulfatase"/>
    <property type="match status" value="1"/>
</dbReference>
<evidence type="ECO:0000259" key="6">
    <source>
        <dbReference type="Pfam" id="PF25840"/>
    </source>
</evidence>
<dbReference type="eggNOG" id="COG3119">
    <property type="taxonomic scope" value="Bacteria"/>
</dbReference>
<feature type="domain" description="Broad-specificity ulvan lyase N-terminal" evidence="6">
    <location>
        <begin position="540"/>
        <end position="880"/>
    </location>
</feature>
<dbReference type="InterPro" id="IPR024607">
    <property type="entry name" value="Sulfatase_CS"/>
</dbReference>
<dbReference type="PANTHER" id="PTHR43751">
    <property type="entry name" value="SULFATASE"/>
    <property type="match status" value="1"/>
</dbReference>
<dbReference type="PATRIC" id="fig|997884.3.peg.564"/>
<dbReference type="CDD" id="cd16027">
    <property type="entry name" value="SGSH"/>
    <property type="match status" value="1"/>
</dbReference>
<dbReference type="SUPFAM" id="SSF48239">
    <property type="entry name" value="Terpenoid cyclases/Protein prenyltransferases"/>
    <property type="match status" value="1"/>
</dbReference>
<sequence length="1135" mass="128281">MKYKLLSALPGLILPLAHSNATGQKQPEQPNILCIVCEDISPYLGCYGDAVAVTPNLDNFSRESIRYTGMYTTIGVSSPSRAALITGMYPTSIGANNMRTAQNKSKPAGIHPYDVVLPAGIKCYTEQMRAAGYFCTNNSKTDYQFAAPLTAWDEQGDRAHWKHAPEGMPFFSIFNLNVTHEFQVMKRADQPLSVQPEDIILPPYYPDDPVVRKDMAILYSNITEMDRQFQILVDELKASGKLDNTIIIWYSDNGGPMPRQKRELYESGALVPFMIRFPDGYKAGTVDRGLHMFVDIPATILSLAGLPVPEYMHGRPFLGQYKQKSRKYVYGARDRLDTFYEKQGCVRDERYRYIRNYRTEQPDYLPIISRAAMPMMARMAELHEAGKLNADQEKWFKYPRPEIEFYDVQADPHELNNLADDPKYKKKIKELSDEFDRWISTYNKMWKYTEPELIEMFRPGGVQPVVARPEVKIENGTATLTCSTEGASIAYQINGRGLNEHHWFLYTGPFSVNPGDKISAIGVRAGYKDSSIQAEADELLAEWVETLLTYQVSHKNASLNGGLLCPACARVHGRCGDAVLPLMYIAEKTCNEKYVTAAKNLMHWMGNVHQPDGSWMNDVNVSDWNGTTVFAAIALYEALHHHGHLLDDSTRNAWREQLLQAGEFIYGDKFIYSRRREGMRNMNVNYSASAIYALFAIGTEFNRQDFIARARETAGDLKAFFTTNEYFLFGEGPEIKKKTRNGCLPVDLLYNVEESLPNMVYYAHMADDKELMALLEKSMDTHLEFMLPDGAWDNSWGTRSFKWTYWGGRTSDGFMGGYYTLSDRHPEYAEAIHRNITLLKKATHNGLLHGGMNYHDCGVEACIHHTFGHAKALASFLNQPVVTPAPVPLPRDKAYGAKRFEDINTWLVSEGEWRATVTGFDSEYKVKGTHPMGGVLSMLWNKQIGPVFAATMNLYTLIEDPNMQAYTQPHRMSGSPRIELIENGTMYSNLDDLDTKITYQKKGNTHQFHIVTHLVDSKQQFSSVGKEAVEIDYIFQEKEIGIHCSIPESLRKAGVQLTLPIIAAPQEKERITEHSVQVNKEGGVLLLNSPQTLTIAPTDENGRIFNPVPGFCFIPVIVHPNEKGEVEISIRTTAP</sequence>
<evidence type="ECO:0000256" key="1">
    <source>
        <dbReference type="ARBA" id="ARBA00008779"/>
    </source>
</evidence>
<organism evidence="8 9">
    <name type="scientific">Bacteroides nordii CL02T12C05</name>
    <dbReference type="NCBI Taxonomy" id="997884"/>
    <lineage>
        <taxon>Bacteria</taxon>
        <taxon>Pseudomonadati</taxon>
        <taxon>Bacteroidota</taxon>
        <taxon>Bacteroidia</taxon>
        <taxon>Bacteroidales</taxon>
        <taxon>Bacteroidaceae</taxon>
        <taxon>Bacteroides</taxon>
    </lineage>
</organism>
<name>I9H3N2_9BACE</name>
<feature type="domain" description="GH29D-like beta-sandwich" evidence="5">
    <location>
        <begin position="475"/>
        <end position="532"/>
    </location>
</feature>
<comment type="caution">
    <text evidence="8">The sequence shown here is derived from an EMBL/GenBank/DDBJ whole genome shotgun (WGS) entry which is preliminary data.</text>
</comment>
<evidence type="ECO:0000259" key="5">
    <source>
        <dbReference type="Pfam" id="PF13290"/>
    </source>
</evidence>
<dbReference type="Pfam" id="PF13290">
    <property type="entry name" value="CHB_HEX_C_1"/>
    <property type="match status" value="1"/>
</dbReference>
<dbReference type="GO" id="GO:0016787">
    <property type="term" value="F:hydrolase activity"/>
    <property type="evidence" value="ECO:0007669"/>
    <property type="project" value="UniProtKB-KW"/>
</dbReference>
<dbReference type="InterPro" id="IPR017850">
    <property type="entry name" value="Alkaline_phosphatase_core_sf"/>
</dbReference>
<dbReference type="AlphaFoldDB" id="I9H3N2"/>
<evidence type="ECO:0000256" key="2">
    <source>
        <dbReference type="ARBA" id="ARBA00022801"/>
    </source>
</evidence>
<evidence type="ECO:0000256" key="3">
    <source>
        <dbReference type="PIRSR" id="PIRSR600917-52"/>
    </source>
</evidence>
<evidence type="ECO:0000313" key="8">
    <source>
        <dbReference type="EMBL" id="EIY54109.1"/>
    </source>
</evidence>
<evidence type="ECO:0000259" key="7">
    <source>
        <dbReference type="Pfam" id="PF25841"/>
    </source>
</evidence>
<dbReference type="Pfam" id="PF25840">
    <property type="entry name" value="Ulvan_lyase_N"/>
    <property type="match status" value="1"/>
</dbReference>
<evidence type="ECO:0008006" key="10">
    <source>
        <dbReference type="Google" id="ProtNLM"/>
    </source>
</evidence>
<feature type="domain" description="Broad-specificity ulvan lyase C-terminal" evidence="7">
    <location>
        <begin position="898"/>
        <end position="1132"/>
    </location>
</feature>
<keyword evidence="9" id="KW-1185">Reference proteome</keyword>
<dbReference type="PANTHER" id="PTHR43751:SF1">
    <property type="entry name" value="SULFATASE ATSG-RELATED"/>
    <property type="match status" value="1"/>
</dbReference>
<dbReference type="InterPro" id="IPR058907">
    <property type="entry name" value="P29_N"/>
</dbReference>
<dbReference type="EMBL" id="AGXS01000009">
    <property type="protein sequence ID" value="EIY54109.1"/>
    <property type="molecule type" value="Genomic_DNA"/>
</dbReference>
<dbReference type="HOGENOM" id="CLU_278451_0_0_10"/>
<dbReference type="Gene3D" id="3.40.720.10">
    <property type="entry name" value="Alkaline Phosphatase, subunit A"/>
    <property type="match status" value="1"/>
</dbReference>
<accession>I9H3N2</accession>
<dbReference type="InterPro" id="IPR058908">
    <property type="entry name" value="P29_C"/>
</dbReference>